<dbReference type="InterPro" id="IPR015421">
    <property type="entry name" value="PyrdxlP-dep_Trfase_major"/>
</dbReference>
<dbReference type="GO" id="GO:0042802">
    <property type="term" value="F:identical protein binding"/>
    <property type="evidence" value="ECO:0007669"/>
    <property type="project" value="TreeGrafter"/>
</dbReference>
<dbReference type="PIRSF" id="PIRSF000521">
    <property type="entry name" value="Transaminase_4ab_Lys_Orn"/>
    <property type="match status" value="1"/>
</dbReference>
<organism evidence="6 7">
    <name type="scientific">Thermovenabulum gondwanense</name>
    <dbReference type="NCBI Taxonomy" id="520767"/>
    <lineage>
        <taxon>Bacteria</taxon>
        <taxon>Bacillati</taxon>
        <taxon>Bacillota</taxon>
        <taxon>Clostridia</taxon>
        <taxon>Thermosediminibacterales</taxon>
        <taxon>Thermosediminibacteraceae</taxon>
        <taxon>Thermovenabulum</taxon>
    </lineage>
</organism>
<dbReference type="Gene3D" id="3.90.1150.10">
    <property type="entry name" value="Aspartate Aminotransferase, domain 1"/>
    <property type="match status" value="1"/>
</dbReference>
<name>A0A162M3P9_9FIRM</name>
<comment type="caution">
    <text evidence="6">The sequence shown here is derived from an EMBL/GenBank/DDBJ whole genome shotgun (WGS) entry which is preliminary data.</text>
</comment>
<keyword evidence="2 6" id="KW-0032">Aminotransferase</keyword>
<evidence type="ECO:0000313" key="7">
    <source>
        <dbReference type="Proteomes" id="UP000075737"/>
    </source>
</evidence>
<proteinExistence type="inferred from homology"/>
<evidence type="ECO:0000256" key="3">
    <source>
        <dbReference type="ARBA" id="ARBA00022679"/>
    </source>
</evidence>
<dbReference type="PANTHER" id="PTHR11986:SF79">
    <property type="entry name" value="ACETYLORNITHINE AMINOTRANSFERASE, MITOCHONDRIAL"/>
    <property type="match status" value="1"/>
</dbReference>
<dbReference type="PANTHER" id="PTHR11986">
    <property type="entry name" value="AMINOTRANSFERASE CLASS III"/>
    <property type="match status" value="1"/>
</dbReference>
<dbReference type="STRING" id="520767.ATZ99_22730"/>
<comment type="similarity">
    <text evidence="5">Belongs to the class-III pyridoxal-phosphate-dependent aminotransferase family.</text>
</comment>
<gene>
    <name evidence="6" type="primary">argD</name>
    <name evidence="6" type="ORF">ATZ99_22730</name>
</gene>
<evidence type="ECO:0000256" key="2">
    <source>
        <dbReference type="ARBA" id="ARBA00022576"/>
    </source>
</evidence>
<comment type="cofactor">
    <cofactor evidence="1">
        <name>pyridoxal 5'-phosphate</name>
        <dbReference type="ChEBI" id="CHEBI:597326"/>
    </cofactor>
</comment>
<dbReference type="CDD" id="cd00610">
    <property type="entry name" value="OAT_like"/>
    <property type="match status" value="1"/>
</dbReference>
<dbReference type="EC" id="2.6.1.11" evidence="6"/>
<evidence type="ECO:0000313" key="6">
    <source>
        <dbReference type="EMBL" id="KYO63793.1"/>
    </source>
</evidence>
<dbReference type="Gene3D" id="3.40.640.10">
    <property type="entry name" value="Type I PLP-dependent aspartate aminotransferase-like (Major domain)"/>
    <property type="match status" value="1"/>
</dbReference>
<dbReference type="InterPro" id="IPR005814">
    <property type="entry name" value="Aminotrans_3"/>
</dbReference>
<dbReference type="InterPro" id="IPR050103">
    <property type="entry name" value="Class-III_PLP-dep_AT"/>
</dbReference>
<dbReference type="RefSeq" id="WP_068749365.1">
    <property type="nucleotide sequence ID" value="NZ_LOHZ01000047.1"/>
</dbReference>
<sequence length="428" mass="47117">MNTVEKYKEYVNTSMVKAIEPVVIERAKGAIIYSEDGKEYIDCFSGISVVNAGHCNEEVLKAAKEQMEKLVHACTYVYYIKPVADLAEKLAQITPGRLKKTFFANSGAEANEAAMRAAKQFTGRYEFIALQCSFHGRSVGTLSITGNMARKKGGGPYLSGTAFSPAPYCYRCSFGLSYPNCELRCAKFLEDIIRFHTSGNVAAFFAEPVMGEGGIIVPPPEYFKVVKEILDRYGILFVADEVQSGFGRTGKLFAIEYYDVEPDELTMAKGIADGFPLGAFIAREEVANSFKPGDHLSTFGGNPVSCAAAIANIDFIIKNDICFQVVEKGKWFMEKLIELKQEFKIIGDVRGKGLMIGLELVKDDKKTPAAEEADMLRNLCREKGILVGLGGVNGNVIRIQPPLIISKDQLDYAFNVIKENISKIEKAN</sequence>
<keyword evidence="7" id="KW-1185">Reference proteome</keyword>
<reference evidence="6 7" key="1">
    <citation type="submission" date="2015-12" db="EMBL/GenBank/DDBJ databases">
        <title>Draft genome of Thermovenabulum gondwanense isolated from a red thermophilic microbial mat colonisisng an outflow channel of a bore well.</title>
        <authorList>
            <person name="Patel B.K."/>
        </authorList>
    </citation>
    <scope>NUCLEOTIDE SEQUENCE [LARGE SCALE GENOMIC DNA]</scope>
    <source>
        <strain evidence="6 7">R270</strain>
    </source>
</reference>
<dbReference type="InterPro" id="IPR015424">
    <property type="entry name" value="PyrdxlP-dep_Trfase"/>
</dbReference>
<dbReference type="PATRIC" id="fig|520767.4.peg.2406"/>
<dbReference type="GO" id="GO:0003992">
    <property type="term" value="F:N2-acetyl-L-ornithine:2-oxoglutarate 5-aminotransferase activity"/>
    <property type="evidence" value="ECO:0007669"/>
    <property type="project" value="UniProtKB-EC"/>
</dbReference>
<keyword evidence="3 6" id="KW-0808">Transferase</keyword>
<dbReference type="FunFam" id="3.40.640.10:FF:000004">
    <property type="entry name" value="Acetylornithine aminotransferase"/>
    <property type="match status" value="1"/>
</dbReference>
<evidence type="ECO:0000256" key="1">
    <source>
        <dbReference type="ARBA" id="ARBA00001933"/>
    </source>
</evidence>
<accession>A0A162M3P9</accession>
<evidence type="ECO:0000256" key="4">
    <source>
        <dbReference type="ARBA" id="ARBA00022898"/>
    </source>
</evidence>
<dbReference type="AlphaFoldDB" id="A0A162M3P9"/>
<protein>
    <submittedName>
        <fullName evidence="6">Acetylornithine aminotransferase</fullName>
        <ecNumber evidence="6">2.6.1.11</ecNumber>
    </submittedName>
</protein>
<keyword evidence="4 5" id="KW-0663">Pyridoxal phosphate</keyword>
<dbReference type="EMBL" id="LOHZ01000047">
    <property type="protein sequence ID" value="KYO63793.1"/>
    <property type="molecule type" value="Genomic_DNA"/>
</dbReference>
<dbReference type="Pfam" id="PF00202">
    <property type="entry name" value="Aminotran_3"/>
    <property type="match status" value="1"/>
</dbReference>
<dbReference type="OrthoDB" id="9807885at2"/>
<dbReference type="Proteomes" id="UP000075737">
    <property type="component" value="Unassembled WGS sequence"/>
</dbReference>
<dbReference type="InterPro" id="IPR015422">
    <property type="entry name" value="PyrdxlP-dep_Trfase_small"/>
</dbReference>
<dbReference type="SUPFAM" id="SSF53383">
    <property type="entry name" value="PLP-dependent transferases"/>
    <property type="match status" value="1"/>
</dbReference>
<dbReference type="GO" id="GO:0030170">
    <property type="term" value="F:pyridoxal phosphate binding"/>
    <property type="evidence" value="ECO:0007669"/>
    <property type="project" value="InterPro"/>
</dbReference>
<evidence type="ECO:0000256" key="5">
    <source>
        <dbReference type="RuleBase" id="RU003560"/>
    </source>
</evidence>